<evidence type="ECO:0000313" key="2">
    <source>
        <dbReference type="EMBL" id="EFQ25225.1"/>
    </source>
</evidence>
<sequence>MCALRSTEGSDLDHIATCLQDLAWSAFPPSTSSGKSPCEALGLVPLCIPYRRRPRSMSSTGSIAGEASPSVYRSRYPQTLNIPRIIEPSVAHRSAGSHRNKRRTRTQSPGSAIPSPTMTQRSVSDMHPLSAGCSSESQMGSASPSYDDGASSRRTSRRHGGKLLEDWENDKPPFDLYDEPIGFRTQNANKRILNRLTVFIQVSQYYNSPTPHPGHRHIQAITS</sequence>
<gene>
    <name evidence="2" type="ORF">GLRG_00369</name>
</gene>
<dbReference type="HOGENOM" id="CLU_1240035_0_0_1"/>
<feature type="region of interest" description="Disordered" evidence="1">
    <location>
        <begin position="87"/>
        <end position="166"/>
    </location>
</feature>
<feature type="compositionally biased region" description="Basic residues" evidence="1">
    <location>
        <begin position="95"/>
        <end position="105"/>
    </location>
</feature>
<feature type="compositionally biased region" description="Polar residues" evidence="1">
    <location>
        <begin position="106"/>
        <end position="123"/>
    </location>
</feature>
<dbReference type="GeneID" id="24405734"/>
<proteinExistence type="predicted"/>
<dbReference type="AlphaFoldDB" id="E3Q2C4"/>
<dbReference type="EMBL" id="GG697331">
    <property type="protein sequence ID" value="EFQ25225.1"/>
    <property type="molecule type" value="Genomic_DNA"/>
</dbReference>
<evidence type="ECO:0000256" key="1">
    <source>
        <dbReference type="SAM" id="MobiDB-lite"/>
    </source>
</evidence>
<protein>
    <submittedName>
        <fullName evidence="2">Uncharacterized protein</fullName>
    </submittedName>
</protein>
<keyword evidence="3" id="KW-1185">Reference proteome</keyword>
<dbReference type="VEuPathDB" id="FungiDB:GLRG_00369"/>
<dbReference type="Proteomes" id="UP000008782">
    <property type="component" value="Unassembled WGS sequence"/>
</dbReference>
<accession>E3Q2C4</accession>
<dbReference type="RefSeq" id="XP_008089245.1">
    <property type="nucleotide sequence ID" value="XM_008091054.1"/>
</dbReference>
<evidence type="ECO:0000313" key="3">
    <source>
        <dbReference type="Proteomes" id="UP000008782"/>
    </source>
</evidence>
<name>E3Q2C4_COLGM</name>
<organism evidence="3">
    <name type="scientific">Colletotrichum graminicola (strain M1.001 / M2 / FGSC 10212)</name>
    <name type="common">Maize anthracnose fungus</name>
    <name type="synonym">Glomerella graminicola</name>
    <dbReference type="NCBI Taxonomy" id="645133"/>
    <lineage>
        <taxon>Eukaryota</taxon>
        <taxon>Fungi</taxon>
        <taxon>Dikarya</taxon>
        <taxon>Ascomycota</taxon>
        <taxon>Pezizomycotina</taxon>
        <taxon>Sordariomycetes</taxon>
        <taxon>Hypocreomycetidae</taxon>
        <taxon>Glomerellales</taxon>
        <taxon>Glomerellaceae</taxon>
        <taxon>Colletotrichum</taxon>
        <taxon>Colletotrichum graminicola species complex</taxon>
    </lineage>
</organism>
<feature type="compositionally biased region" description="Polar residues" evidence="1">
    <location>
        <begin position="132"/>
        <end position="144"/>
    </location>
</feature>
<reference evidence="3" key="1">
    <citation type="journal article" date="2012" name="Nat. Genet.">
        <title>Lifestyle transitions in plant pathogenic Colletotrichum fungi deciphered by genome and transcriptome analyses.</title>
        <authorList>
            <person name="O'Connell R.J."/>
            <person name="Thon M.R."/>
            <person name="Hacquard S."/>
            <person name="Amyotte S.G."/>
            <person name="Kleemann J."/>
            <person name="Torres M.F."/>
            <person name="Damm U."/>
            <person name="Buiate E.A."/>
            <person name="Epstein L."/>
            <person name="Alkan N."/>
            <person name="Altmueller J."/>
            <person name="Alvarado-Balderrama L."/>
            <person name="Bauser C.A."/>
            <person name="Becker C."/>
            <person name="Birren B.W."/>
            <person name="Chen Z."/>
            <person name="Choi J."/>
            <person name="Crouch J.A."/>
            <person name="Duvick J.P."/>
            <person name="Farman M.A."/>
            <person name="Gan P."/>
            <person name="Heiman D."/>
            <person name="Henrissat B."/>
            <person name="Howard R.J."/>
            <person name="Kabbage M."/>
            <person name="Koch C."/>
            <person name="Kracher B."/>
            <person name="Kubo Y."/>
            <person name="Law A.D."/>
            <person name="Lebrun M.-H."/>
            <person name="Lee Y.-H."/>
            <person name="Miyara I."/>
            <person name="Moore N."/>
            <person name="Neumann U."/>
            <person name="Nordstroem K."/>
            <person name="Panaccione D.G."/>
            <person name="Panstruga R."/>
            <person name="Place M."/>
            <person name="Proctor R.H."/>
            <person name="Prusky D."/>
            <person name="Rech G."/>
            <person name="Reinhardt R."/>
            <person name="Rollins J.A."/>
            <person name="Rounsley S."/>
            <person name="Schardl C.L."/>
            <person name="Schwartz D.C."/>
            <person name="Shenoy N."/>
            <person name="Shirasu K."/>
            <person name="Sikhakolli U.R."/>
            <person name="Stueber K."/>
            <person name="Sukno S.A."/>
            <person name="Sweigard J.A."/>
            <person name="Takano Y."/>
            <person name="Takahara H."/>
            <person name="Trail F."/>
            <person name="van der Does H.C."/>
            <person name="Voll L.M."/>
            <person name="Will I."/>
            <person name="Young S."/>
            <person name="Zeng Q."/>
            <person name="Zhang J."/>
            <person name="Zhou S."/>
            <person name="Dickman M.B."/>
            <person name="Schulze-Lefert P."/>
            <person name="Ver Loren van Themaat E."/>
            <person name="Ma L.-J."/>
            <person name="Vaillancourt L.J."/>
        </authorList>
    </citation>
    <scope>NUCLEOTIDE SEQUENCE [LARGE SCALE GENOMIC DNA]</scope>
    <source>
        <strain evidence="3">M1.001 / M2 / FGSC 10212</strain>
    </source>
</reference>